<dbReference type="Proteomes" id="UP000295668">
    <property type="component" value="Unassembled WGS sequence"/>
</dbReference>
<dbReference type="RefSeq" id="WP_133262314.1">
    <property type="nucleotide sequence ID" value="NZ_SJCY01000004.1"/>
</dbReference>
<feature type="signal peptide" evidence="1">
    <location>
        <begin position="1"/>
        <end position="21"/>
    </location>
</feature>
<accession>A0A4R5MMS1</accession>
<protein>
    <submittedName>
        <fullName evidence="2">Uncharacterized protein</fullName>
    </submittedName>
</protein>
<dbReference type="OrthoDB" id="794757at2"/>
<evidence type="ECO:0000313" key="3">
    <source>
        <dbReference type="Proteomes" id="UP000295668"/>
    </source>
</evidence>
<comment type="caution">
    <text evidence="2">The sequence shown here is derived from an EMBL/GenBank/DDBJ whole genome shotgun (WGS) entry which is preliminary data.</text>
</comment>
<keyword evidence="1" id="KW-0732">Signal</keyword>
<evidence type="ECO:0000256" key="1">
    <source>
        <dbReference type="SAM" id="SignalP"/>
    </source>
</evidence>
<feature type="chain" id="PRO_5020999438" evidence="1">
    <location>
        <begin position="22"/>
        <end position="174"/>
    </location>
</feature>
<dbReference type="AlphaFoldDB" id="A0A4R5MMS1"/>
<keyword evidence="3" id="KW-1185">Reference proteome</keyword>
<gene>
    <name evidence="2" type="ORF">EZJ43_08710</name>
</gene>
<proteinExistence type="predicted"/>
<name>A0A4R5MMS1_9SPHI</name>
<dbReference type="EMBL" id="SJCY01000004">
    <property type="protein sequence ID" value="TDG36585.1"/>
    <property type="molecule type" value="Genomic_DNA"/>
</dbReference>
<evidence type="ECO:0000313" key="2">
    <source>
        <dbReference type="EMBL" id="TDG36585.1"/>
    </source>
</evidence>
<organism evidence="2 3">
    <name type="scientific">Pedobacter changchengzhani</name>
    <dbReference type="NCBI Taxonomy" id="2529274"/>
    <lineage>
        <taxon>Bacteria</taxon>
        <taxon>Pseudomonadati</taxon>
        <taxon>Bacteroidota</taxon>
        <taxon>Sphingobacteriia</taxon>
        <taxon>Sphingobacteriales</taxon>
        <taxon>Sphingobacteriaceae</taxon>
        <taxon>Pedobacter</taxon>
    </lineage>
</organism>
<reference evidence="2 3" key="1">
    <citation type="submission" date="2019-02" db="EMBL/GenBank/DDBJ databases">
        <title>Pedobacter sp. nov., a novel speices isolated from soil of pinguins habitat in Antarcitica.</title>
        <authorList>
            <person name="He R.-H."/>
        </authorList>
    </citation>
    <scope>NUCLEOTIDE SEQUENCE [LARGE SCALE GENOMIC DNA]</scope>
    <source>
        <strain evidence="2 3">E01020</strain>
    </source>
</reference>
<sequence>MQKKYILFVLVLCCFSCKPKADNTNTTLLYFDLKGFFDKETQRLTKLNPTIEKLVSVDGSVEHETLKIADWENELKIFTAADINKAAWRGSFSVKKMGNVTQYVTDNKKISVKQISVEETNNQLKKIVIIIQDKNILYVSNDTLTYIPNVSYQIKKQQKIKLYDAKSYEVLGKF</sequence>